<organism evidence="2 3">
    <name type="scientific">Prevotella illustrans</name>
    <dbReference type="NCBI Taxonomy" id="2800387"/>
    <lineage>
        <taxon>Bacteria</taxon>
        <taxon>Pseudomonadati</taxon>
        <taxon>Bacteroidota</taxon>
        <taxon>Bacteroidia</taxon>
        <taxon>Bacteroidales</taxon>
        <taxon>Prevotellaceae</taxon>
        <taxon>Prevotella</taxon>
    </lineage>
</organism>
<dbReference type="Pfam" id="PF14899">
    <property type="entry name" value="DUF4492"/>
    <property type="match status" value="1"/>
</dbReference>
<dbReference type="RefSeq" id="WP_107583015.1">
    <property type="nucleotide sequence ID" value="NZ_JAERMS010000008.1"/>
</dbReference>
<comment type="caution">
    <text evidence="2">The sequence shown here is derived from an EMBL/GenBank/DDBJ whole genome shotgun (WGS) entry which is preliminary data.</text>
</comment>
<keyword evidence="1" id="KW-0472">Membrane</keyword>
<keyword evidence="1" id="KW-0812">Transmembrane</keyword>
<dbReference type="EMBL" id="JAERMS010000008">
    <property type="protein sequence ID" value="MBO1363039.1"/>
    <property type="molecule type" value="Genomic_DNA"/>
</dbReference>
<sequence length="74" mass="9004">MAYRGFFYKVYHLYYDGFRQMTLGKTLWTIIIIKLFIMFAILKVFFFPNYLKQNSRSGHEAEFVGKELIQRINH</sequence>
<proteinExistence type="predicted"/>
<gene>
    <name evidence="2" type="ORF">JHU38_04480</name>
</gene>
<name>A0ABS3M4C8_9BACT</name>
<reference evidence="2 3" key="1">
    <citation type="submission" date="2021-01" db="EMBL/GenBank/DDBJ databases">
        <title>Prevotella A2931 sp. nov.</title>
        <authorList>
            <person name="Buhl M."/>
            <person name="Oberhettinger P."/>
        </authorList>
    </citation>
    <scope>NUCLEOTIDE SEQUENCE [LARGE SCALE GENOMIC DNA]</scope>
    <source>
        <strain evidence="2 3">A2931</strain>
    </source>
</reference>
<accession>A0ABS3M4C8</accession>
<dbReference type="Proteomes" id="UP000664265">
    <property type="component" value="Unassembled WGS sequence"/>
</dbReference>
<protein>
    <submittedName>
        <fullName evidence="2">DUF4492 domain-containing protein</fullName>
    </submittedName>
</protein>
<feature type="transmembrane region" description="Helical" evidence="1">
    <location>
        <begin position="27"/>
        <end position="46"/>
    </location>
</feature>
<keyword evidence="1" id="KW-1133">Transmembrane helix</keyword>
<evidence type="ECO:0000313" key="2">
    <source>
        <dbReference type="EMBL" id="MBO1363039.1"/>
    </source>
</evidence>
<evidence type="ECO:0000256" key="1">
    <source>
        <dbReference type="SAM" id="Phobius"/>
    </source>
</evidence>
<evidence type="ECO:0000313" key="3">
    <source>
        <dbReference type="Proteomes" id="UP000664265"/>
    </source>
</evidence>
<keyword evidence="3" id="KW-1185">Reference proteome</keyword>
<dbReference type="InterPro" id="IPR027853">
    <property type="entry name" value="DUF4492"/>
</dbReference>